<dbReference type="InterPro" id="IPR026059">
    <property type="entry name" value="Rab3GAP2"/>
</dbReference>
<dbReference type="EMBL" id="AMZH03007220">
    <property type="protein sequence ID" value="RRT61851.1"/>
    <property type="molecule type" value="Genomic_DNA"/>
</dbReference>
<protein>
    <recommendedName>
        <fullName evidence="1">Rab3-GAP regulatory subunit N-terminal domain-containing protein</fullName>
    </recommendedName>
</protein>
<proteinExistence type="predicted"/>
<gene>
    <name evidence="2" type="ORF">B296_00043866</name>
</gene>
<accession>A0A426ZCZ2</accession>
<evidence type="ECO:0000313" key="2">
    <source>
        <dbReference type="EMBL" id="RRT61851.1"/>
    </source>
</evidence>
<name>A0A426ZCZ2_ENSVE</name>
<sequence length="272" mass="29743">MARRSHLTEIGCIACDELAELGAGDREGWLDDPALFAALHSHSLAVASAARPLVLVLGWDPDRRSPSSPRHPVKIHPSLSPSDGRITALEWLPFGDLLALALGTSAGLLLFYSVSGDLIHKQVLRNRPSSSLPLSHFVHPGRVLRLRFRETESKGGFSQDSVSEELCVVLPGVVARFDGTDIQVPFLIWPQKEKACCGDGSKRLGQECGRIAVTNWSRRMKFPMGIYLFSFGMWGTAFITGQSSQRYYGAVTVGDNSVISAYRCVQPKPNLV</sequence>
<dbReference type="PANTHER" id="PTHR12472">
    <property type="entry name" value="RAB3-GAP REGULATORY DOMAIN"/>
    <property type="match status" value="1"/>
</dbReference>
<evidence type="ECO:0000259" key="1">
    <source>
        <dbReference type="Pfam" id="PF14655"/>
    </source>
</evidence>
<dbReference type="Proteomes" id="UP000287651">
    <property type="component" value="Unassembled WGS sequence"/>
</dbReference>
<comment type="caution">
    <text evidence="2">The sequence shown here is derived from an EMBL/GenBank/DDBJ whole genome shotgun (WGS) entry which is preliminary data.</text>
</comment>
<dbReference type="AlphaFoldDB" id="A0A426ZCZ2"/>
<dbReference type="PANTHER" id="PTHR12472:SF0">
    <property type="entry name" value="RAB3 GTPASE-ACTIVATING PROTEIN NON-CATALYTIC SUBUNIT"/>
    <property type="match status" value="1"/>
</dbReference>
<reference evidence="2 3" key="1">
    <citation type="journal article" date="2014" name="Agronomy (Basel)">
        <title>A Draft Genome Sequence for Ensete ventricosum, the Drought-Tolerant Tree Against Hunger.</title>
        <authorList>
            <person name="Harrison J."/>
            <person name="Moore K.A."/>
            <person name="Paszkiewicz K."/>
            <person name="Jones T."/>
            <person name="Grant M."/>
            <person name="Ambacheew D."/>
            <person name="Muzemil S."/>
            <person name="Studholme D.J."/>
        </authorList>
    </citation>
    <scope>NUCLEOTIDE SEQUENCE [LARGE SCALE GENOMIC DNA]</scope>
</reference>
<evidence type="ECO:0000313" key="3">
    <source>
        <dbReference type="Proteomes" id="UP000287651"/>
    </source>
</evidence>
<feature type="domain" description="Rab3-GAP regulatory subunit N-terminal" evidence="1">
    <location>
        <begin position="29"/>
        <end position="188"/>
    </location>
</feature>
<organism evidence="2 3">
    <name type="scientific">Ensete ventricosum</name>
    <name type="common">Abyssinian banana</name>
    <name type="synonym">Musa ensete</name>
    <dbReference type="NCBI Taxonomy" id="4639"/>
    <lineage>
        <taxon>Eukaryota</taxon>
        <taxon>Viridiplantae</taxon>
        <taxon>Streptophyta</taxon>
        <taxon>Embryophyta</taxon>
        <taxon>Tracheophyta</taxon>
        <taxon>Spermatophyta</taxon>
        <taxon>Magnoliopsida</taxon>
        <taxon>Liliopsida</taxon>
        <taxon>Zingiberales</taxon>
        <taxon>Musaceae</taxon>
        <taxon>Ensete</taxon>
    </lineage>
</organism>
<dbReference type="Pfam" id="PF14655">
    <property type="entry name" value="RAB3GAP2_N"/>
    <property type="match status" value="1"/>
</dbReference>
<dbReference type="InterPro" id="IPR032839">
    <property type="entry name" value="RAB3GAP_N"/>
</dbReference>